<dbReference type="RefSeq" id="WP_310898483.1">
    <property type="nucleotide sequence ID" value="NZ_JAMQOS010000001.1"/>
</dbReference>
<feature type="region of interest" description="Disordered" evidence="1">
    <location>
        <begin position="1"/>
        <end position="104"/>
    </location>
</feature>
<reference evidence="2 3" key="1">
    <citation type="submission" date="2022-06" db="EMBL/GenBank/DDBJ databases">
        <title>Halomicroarcula sp. a new haloarchaeum isolate from saline soil.</title>
        <authorList>
            <person name="Strakova D."/>
            <person name="Galisteo C."/>
            <person name="Sanchez-Porro C."/>
            <person name="Ventosa A."/>
        </authorList>
    </citation>
    <scope>NUCLEOTIDE SEQUENCE [LARGE SCALE GENOMIC DNA]</scope>
    <source>
        <strain evidence="2 3">S3CR25-11</strain>
    </source>
</reference>
<keyword evidence="3" id="KW-1185">Reference proteome</keyword>
<evidence type="ECO:0000313" key="2">
    <source>
        <dbReference type="EMBL" id="MDS0280636.1"/>
    </source>
</evidence>
<name>A0ABU2FIQ0_9EURY</name>
<accession>A0ABU2FIQ0</accession>
<gene>
    <name evidence="2" type="ORF">NDI86_00785</name>
</gene>
<evidence type="ECO:0000313" key="3">
    <source>
        <dbReference type="Proteomes" id="UP001268864"/>
    </source>
</evidence>
<feature type="compositionally biased region" description="Polar residues" evidence="1">
    <location>
        <begin position="78"/>
        <end position="98"/>
    </location>
</feature>
<sequence>MGIGSAGTTAVDPSNPLYDAVKSGGGYVEDEETGEVTGGPDGDGTAWTEAERLYDSNNAMDAHEDADGWDQLTEEEQAQGSSPNTDNASGATSLNNAPGNLWEQAADPVGANQMDLGVLNSDTMLLALSGLGLLAAVYISTQQ</sequence>
<organism evidence="2 3">
    <name type="scientific">Haloarcula onubensis</name>
    <dbReference type="NCBI Taxonomy" id="2950539"/>
    <lineage>
        <taxon>Archaea</taxon>
        <taxon>Methanobacteriati</taxon>
        <taxon>Methanobacteriota</taxon>
        <taxon>Stenosarchaea group</taxon>
        <taxon>Halobacteria</taxon>
        <taxon>Halobacteriales</taxon>
        <taxon>Haloarculaceae</taxon>
        <taxon>Haloarcula</taxon>
    </lineage>
</organism>
<protein>
    <submittedName>
        <fullName evidence="2">Uncharacterized protein</fullName>
    </submittedName>
</protein>
<dbReference type="Proteomes" id="UP001268864">
    <property type="component" value="Unassembled WGS sequence"/>
</dbReference>
<evidence type="ECO:0000256" key="1">
    <source>
        <dbReference type="SAM" id="MobiDB-lite"/>
    </source>
</evidence>
<feature type="compositionally biased region" description="Polar residues" evidence="1">
    <location>
        <begin position="1"/>
        <end position="12"/>
    </location>
</feature>
<dbReference type="EMBL" id="JAMQOS010000001">
    <property type="protein sequence ID" value="MDS0280636.1"/>
    <property type="molecule type" value="Genomic_DNA"/>
</dbReference>
<comment type="caution">
    <text evidence="2">The sequence shown here is derived from an EMBL/GenBank/DDBJ whole genome shotgun (WGS) entry which is preliminary data.</text>
</comment>
<proteinExistence type="predicted"/>